<protein>
    <recommendedName>
        <fullName evidence="9">Cell division protein FtsQ</fullName>
    </recommendedName>
</protein>
<feature type="transmembrane region" description="Helical" evidence="9">
    <location>
        <begin position="53"/>
        <end position="75"/>
    </location>
</feature>
<keyword evidence="4 9" id="KW-0132">Cell division</keyword>
<evidence type="ECO:0000256" key="1">
    <source>
        <dbReference type="ARBA" id="ARBA00004370"/>
    </source>
</evidence>
<evidence type="ECO:0000313" key="12">
    <source>
        <dbReference type="EMBL" id="ANU08540.1"/>
    </source>
</evidence>
<sequence length="303" mass="33096">MAQTIRRKSTGVRRQARAQGTKRQVRKATKQTSSLFGALLRLLPFTEEQLHRIFLVLIIGGLLAAAYGVAAYAGLTAIAHKQYSTWVAGLGYKVSQVGTTGTERLNPRRVDDIVLGRKGRSMAEIDLDAVRADVMELSWVKDASVSRHLPGTIRVHVQEREPYAALRKPDRLVLIDVTGHALEPISAAAAKDMLVVEGPGAQAQVEALDRLLDAAPALRPQVKGAEWIGNRRWDLTFGSGQVLSLPRGEEKAAAALIDFARLDGTNRLIGGKVTAFDMRTPDRIYLRCPDCADKEQLDVTEGS</sequence>
<keyword evidence="2 9" id="KW-1003">Cell membrane</keyword>
<evidence type="ECO:0000256" key="2">
    <source>
        <dbReference type="ARBA" id="ARBA00022475"/>
    </source>
</evidence>
<organism evidence="12 13">
    <name type="scientific">Paraurantiacibacter namhicola</name>
    <dbReference type="NCBI Taxonomy" id="645517"/>
    <lineage>
        <taxon>Bacteria</taxon>
        <taxon>Pseudomonadati</taxon>
        <taxon>Pseudomonadota</taxon>
        <taxon>Alphaproteobacteria</taxon>
        <taxon>Sphingomonadales</taxon>
        <taxon>Erythrobacteraceae</taxon>
        <taxon>Paraurantiacibacter</taxon>
    </lineage>
</organism>
<dbReference type="Proteomes" id="UP000092698">
    <property type="component" value="Chromosome"/>
</dbReference>
<dbReference type="OrthoDB" id="9783091at2"/>
<evidence type="ECO:0000256" key="5">
    <source>
        <dbReference type="ARBA" id="ARBA00022692"/>
    </source>
</evidence>
<dbReference type="Pfam" id="PF08478">
    <property type="entry name" value="POTRA_1"/>
    <property type="match status" value="1"/>
</dbReference>
<keyword evidence="7 9" id="KW-0472">Membrane</keyword>
<dbReference type="GO" id="GO:0005886">
    <property type="term" value="C:plasma membrane"/>
    <property type="evidence" value="ECO:0007669"/>
    <property type="project" value="UniProtKB-SubCell"/>
</dbReference>
<keyword evidence="3 9" id="KW-0997">Cell inner membrane</keyword>
<dbReference type="InterPro" id="IPR005548">
    <property type="entry name" value="Cell_div_FtsQ/DivIB_C"/>
</dbReference>
<evidence type="ECO:0000256" key="8">
    <source>
        <dbReference type="ARBA" id="ARBA00023306"/>
    </source>
</evidence>
<dbReference type="InterPro" id="IPR013685">
    <property type="entry name" value="POTRA_FtsQ_type"/>
</dbReference>
<comment type="similarity">
    <text evidence="9">Belongs to the FtsQ/DivIB family. FtsQ subfamily.</text>
</comment>
<dbReference type="PANTHER" id="PTHR35851:SF1">
    <property type="entry name" value="CELL DIVISION PROTEIN FTSQ"/>
    <property type="match status" value="1"/>
</dbReference>
<dbReference type="RefSeq" id="WP_067788728.1">
    <property type="nucleotide sequence ID" value="NZ_CP016545.1"/>
</dbReference>
<keyword evidence="13" id="KW-1185">Reference proteome</keyword>
<feature type="region of interest" description="Disordered" evidence="10">
    <location>
        <begin position="1"/>
        <end position="27"/>
    </location>
</feature>
<dbReference type="EMBL" id="CP016545">
    <property type="protein sequence ID" value="ANU08540.1"/>
    <property type="molecule type" value="Genomic_DNA"/>
</dbReference>
<dbReference type="PROSITE" id="PS51779">
    <property type="entry name" value="POTRA"/>
    <property type="match status" value="1"/>
</dbReference>
<comment type="subcellular location">
    <subcellularLocation>
        <location evidence="9">Cell inner membrane</location>
        <topology evidence="9">Single-pass type II membrane protein</topology>
    </subcellularLocation>
    <subcellularLocation>
        <location evidence="1">Membrane</location>
    </subcellularLocation>
    <text evidence="9">Localizes to the division septum.</text>
</comment>
<dbReference type="InterPro" id="IPR026579">
    <property type="entry name" value="FtsQ"/>
</dbReference>
<name>A0A1C7DAL8_9SPHN</name>
<evidence type="ECO:0000256" key="7">
    <source>
        <dbReference type="ARBA" id="ARBA00023136"/>
    </source>
</evidence>
<dbReference type="AlphaFoldDB" id="A0A1C7DAL8"/>
<proteinExistence type="inferred from homology"/>
<evidence type="ECO:0000256" key="9">
    <source>
        <dbReference type="HAMAP-Rule" id="MF_00911"/>
    </source>
</evidence>
<dbReference type="PATRIC" id="fig|645517.4.peg.2238"/>
<evidence type="ECO:0000256" key="3">
    <source>
        <dbReference type="ARBA" id="ARBA00022519"/>
    </source>
</evidence>
<evidence type="ECO:0000256" key="6">
    <source>
        <dbReference type="ARBA" id="ARBA00022989"/>
    </source>
</evidence>
<dbReference type="STRING" id="645517.A6F65_02257"/>
<evidence type="ECO:0000259" key="11">
    <source>
        <dbReference type="PROSITE" id="PS51779"/>
    </source>
</evidence>
<dbReference type="InterPro" id="IPR034746">
    <property type="entry name" value="POTRA"/>
</dbReference>
<evidence type="ECO:0000313" key="13">
    <source>
        <dbReference type="Proteomes" id="UP000092698"/>
    </source>
</evidence>
<dbReference type="HAMAP" id="MF_00911">
    <property type="entry name" value="FtsQ_subfam"/>
    <property type="match status" value="1"/>
</dbReference>
<dbReference type="PANTHER" id="PTHR35851">
    <property type="entry name" value="CELL DIVISION PROTEIN FTSQ"/>
    <property type="match status" value="1"/>
</dbReference>
<dbReference type="Pfam" id="PF03799">
    <property type="entry name" value="FtsQ_DivIB_C"/>
    <property type="match status" value="1"/>
</dbReference>
<feature type="compositionally biased region" description="Basic residues" evidence="10">
    <location>
        <begin position="1"/>
        <end position="16"/>
    </location>
</feature>
<gene>
    <name evidence="9" type="primary">ftsQ</name>
    <name evidence="12" type="ORF">A6F65_02257</name>
</gene>
<keyword evidence="6 9" id="KW-1133">Transmembrane helix</keyword>
<accession>A0A1C7DAL8</accession>
<dbReference type="GO" id="GO:0043093">
    <property type="term" value="P:FtsZ-dependent cytokinesis"/>
    <property type="evidence" value="ECO:0007669"/>
    <property type="project" value="UniProtKB-UniRule"/>
</dbReference>
<keyword evidence="8 9" id="KW-0131">Cell cycle</keyword>
<comment type="function">
    <text evidence="9">Essential cell division protein.</text>
</comment>
<feature type="domain" description="POTRA" evidence="11">
    <location>
        <begin position="92"/>
        <end position="160"/>
    </location>
</feature>
<dbReference type="KEGG" id="anh:A6F65_02257"/>
<dbReference type="GO" id="GO:0032153">
    <property type="term" value="C:cell division site"/>
    <property type="evidence" value="ECO:0007669"/>
    <property type="project" value="UniProtKB-UniRule"/>
</dbReference>
<evidence type="ECO:0000256" key="4">
    <source>
        <dbReference type="ARBA" id="ARBA00022618"/>
    </source>
</evidence>
<dbReference type="GO" id="GO:0090529">
    <property type="term" value="P:cell septum assembly"/>
    <property type="evidence" value="ECO:0007669"/>
    <property type="project" value="InterPro"/>
</dbReference>
<evidence type="ECO:0000256" key="10">
    <source>
        <dbReference type="SAM" id="MobiDB-lite"/>
    </source>
</evidence>
<dbReference type="Gene3D" id="3.10.20.310">
    <property type="entry name" value="membrane protein fhac"/>
    <property type="match status" value="1"/>
</dbReference>
<keyword evidence="5 9" id="KW-0812">Transmembrane</keyword>
<reference evidence="12 13" key="1">
    <citation type="submission" date="2016-07" db="EMBL/GenBank/DDBJ databases">
        <title>Complete genome sequence of Altererythrobacter namhicola JCM 16345T, containing esterase-encoding genes.</title>
        <authorList>
            <person name="Cheng H."/>
            <person name="Wu Y.-H."/>
            <person name="Jian S.-L."/>
            <person name="Huo Y.-Y."/>
            <person name="Wang C.-S."/>
            <person name="Xu X.-W."/>
        </authorList>
    </citation>
    <scope>NUCLEOTIDE SEQUENCE [LARGE SCALE GENOMIC DNA]</scope>
    <source>
        <strain evidence="12 13">JCM 16345</strain>
    </source>
</reference>